<dbReference type="Proteomes" id="UP001180020">
    <property type="component" value="Unassembled WGS sequence"/>
</dbReference>
<name>A0AAV9DVF2_ACOCL</name>
<dbReference type="EMBL" id="JAUJYO010000011">
    <property type="protein sequence ID" value="KAK1305135.1"/>
    <property type="molecule type" value="Genomic_DNA"/>
</dbReference>
<reference evidence="2" key="2">
    <citation type="submission" date="2023-06" db="EMBL/GenBank/DDBJ databases">
        <authorList>
            <person name="Ma L."/>
            <person name="Liu K.-W."/>
            <person name="Li Z."/>
            <person name="Hsiao Y.-Y."/>
            <person name="Qi Y."/>
            <person name="Fu T."/>
            <person name="Tang G."/>
            <person name="Zhang D."/>
            <person name="Sun W.-H."/>
            <person name="Liu D.-K."/>
            <person name="Li Y."/>
            <person name="Chen G.-Z."/>
            <person name="Liu X.-D."/>
            <person name="Liao X.-Y."/>
            <person name="Jiang Y.-T."/>
            <person name="Yu X."/>
            <person name="Hao Y."/>
            <person name="Huang J."/>
            <person name="Zhao X.-W."/>
            <person name="Ke S."/>
            <person name="Chen Y.-Y."/>
            <person name="Wu W.-L."/>
            <person name="Hsu J.-L."/>
            <person name="Lin Y.-F."/>
            <person name="Huang M.-D."/>
            <person name="Li C.-Y."/>
            <person name="Huang L."/>
            <person name="Wang Z.-W."/>
            <person name="Zhao X."/>
            <person name="Zhong W.-Y."/>
            <person name="Peng D.-H."/>
            <person name="Ahmad S."/>
            <person name="Lan S."/>
            <person name="Zhang J.-S."/>
            <person name="Tsai W.-C."/>
            <person name="Van De Peer Y."/>
            <person name="Liu Z.-J."/>
        </authorList>
    </citation>
    <scope>NUCLEOTIDE SEQUENCE</scope>
    <source>
        <strain evidence="2">CP</strain>
        <tissue evidence="2">Leaves</tissue>
    </source>
</reference>
<accession>A0AAV9DVF2</accession>
<protein>
    <recommendedName>
        <fullName evidence="1">DUF7912 domain-containing protein</fullName>
    </recommendedName>
</protein>
<sequence>MLRNVGWGERALSAAREVLHTHFGGDGGDFTIYAFKTSPSGYVYVRLDKLSNSIQDESVSIEQYSSIMGFSFLLEVELGPIYFLLHLIQVSSPGAERILKVPADLERFKDMPMNVLYLEEKSETKYSEAQGVFMVDEIETESGHCVWRLANVKENRDALGKGRPLSRKQKDWRLRVPFTLLKRVMLYIES</sequence>
<evidence type="ECO:0000313" key="2">
    <source>
        <dbReference type="EMBL" id="KAK1305135.1"/>
    </source>
</evidence>
<dbReference type="PANTHER" id="PTHR34544:SF3">
    <property type="entry name" value="OS07G0155200 PROTEIN"/>
    <property type="match status" value="1"/>
</dbReference>
<dbReference type="PANTHER" id="PTHR34544">
    <property type="entry name" value="OSJNBA0006B20.18 PROTEIN"/>
    <property type="match status" value="1"/>
</dbReference>
<reference evidence="2" key="1">
    <citation type="journal article" date="2023" name="Nat. Commun.">
        <title>Diploid and tetraploid genomes of Acorus and the evolution of monocots.</title>
        <authorList>
            <person name="Ma L."/>
            <person name="Liu K.W."/>
            <person name="Li Z."/>
            <person name="Hsiao Y.Y."/>
            <person name="Qi Y."/>
            <person name="Fu T."/>
            <person name="Tang G.D."/>
            <person name="Zhang D."/>
            <person name="Sun W.H."/>
            <person name="Liu D.K."/>
            <person name="Li Y."/>
            <person name="Chen G.Z."/>
            <person name="Liu X.D."/>
            <person name="Liao X.Y."/>
            <person name="Jiang Y.T."/>
            <person name="Yu X."/>
            <person name="Hao Y."/>
            <person name="Huang J."/>
            <person name="Zhao X.W."/>
            <person name="Ke S."/>
            <person name="Chen Y.Y."/>
            <person name="Wu W.L."/>
            <person name="Hsu J.L."/>
            <person name="Lin Y.F."/>
            <person name="Huang M.D."/>
            <person name="Li C.Y."/>
            <person name="Huang L."/>
            <person name="Wang Z.W."/>
            <person name="Zhao X."/>
            <person name="Zhong W.Y."/>
            <person name="Peng D.H."/>
            <person name="Ahmad S."/>
            <person name="Lan S."/>
            <person name="Zhang J.S."/>
            <person name="Tsai W.C."/>
            <person name="Van de Peer Y."/>
            <person name="Liu Z.J."/>
        </authorList>
    </citation>
    <scope>NUCLEOTIDE SEQUENCE</scope>
    <source>
        <strain evidence="2">CP</strain>
    </source>
</reference>
<organism evidence="2 3">
    <name type="scientific">Acorus calamus</name>
    <name type="common">Sweet flag</name>
    <dbReference type="NCBI Taxonomy" id="4465"/>
    <lineage>
        <taxon>Eukaryota</taxon>
        <taxon>Viridiplantae</taxon>
        <taxon>Streptophyta</taxon>
        <taxon>Embryophyta</taxon>
        <taxon>Tracheophyta</taxon>
        <taxon>Spermatophyta</taxon>
        <taxon>Magnoliopsida</taxon>
        <taxon>Liliopsida</taxon>
        <taxon>Acoraceae</taxon>
        <taxon>Acorus</taxon>
    </lineage>
</organism>
<dbReference type="InterPro" id="IPR057234">
    <property type="entry name" value="DUF7912"/>
</dbReference>
<evidence type="ECO:0000313" key="3">
    <source>
        <dbReference type="Proteomes" id="UP001180020"/>
    </source>
</evidence>
<proteinExistence type="predicted"/>
<dbReference type="AlphaFoldDB" id="A0AAV9DVF2"/>
<comment type="caution">
    <text evidence="2">The sequence shown here is derived from an EMBL/GenBank/DDBJ whole genome shotgun (WGS) entry which is preliminary data.</text>
</comment>
<keyword evidence="3" id="KW-1185">Reference proteome</keyword>
<gene>
    <name evidence="2" type="ORF">QJS10_CPB11g01861</name>
</gene>
<evidence type="ECO:0000259" key="1">
    <source>
        <dbReference type="Pfam" id="PF25498"/>
    </source>
</evidence>
<feature type="domain" description="DUF7912" evidence="1">
    <location>
        <begin position="98"/>
        <end position="187"/>
    </location>
</feature>
<dbReference type="Pfam" id="PF25498">
    <property type="entry name" value="DUF7912"/>
    <property type="match status" value="1"/>
</dbReference>